<dbReference type="OrthoDB" id="9788689at2"/>
<dbReference type="PANTHER" id="PTHR43782:SF3">
    <property type="entry name" value="ARGINASE"/>
    <property type="match status" value="1"/>
</dbReference>
<dbReference type="PANTHER" id="PTHR43782">
    <property type="entry name" value="ARGINASE"/>
    <property type="match status" value="1"/>
</dbReference>
<evidence type="ECO:0000256" key="3">
    <source>
        <dbReference type="ARBA" id="ARBA00023211"/>
    </source>
</evidence>
<dbReference type="EMBL" id="QVRA01000005">
    <property type="protein sequence ID" value="RJG55894.1"/>
    <property type="molecule type" value="Genomic_DNA"/>
</dbReference>
<accession>A0A418YUQ5</accession>
<evidence type="ECO:0000313" key="6">
    <source>
        <dbReference type="Proteomes" id="UP000283469"/>
    </source>
</evidence>
<comment type="caution">
    <text evidence="5">The sequence shown here is derived from an EMBL/GenBank/DDBJ whole genome shotgun (WGS) entry which is preliminary data.</text>
</comment>
<dbReference type="PROSITE" id="PS51409">
    <property type="entry name" value="ARGINASE_2"/>
    <property type="match status" value="1"/>
</dbReference>
<gene>
    <name evidence="5" type="ORF">D0Z70_07630</name>
</gene>
<keyword evidence="6" id="KW-1185">Reference proteome</keyword>
<reference evidence="5 6" key="1">
    <citation type="submission" date="2018-08" db="EMBL/GenBank/DDBJ databases">
        <title>Sphingobium sp. EO9.</title>
        <authorList>
            <person name="Park Y."/>
            <person name="Kim K.H."/>
            <person name="Jeon C.O."/>
        </authorList>
    </citation>
    <scope>NUCLEOTIDE SEQUENCE [LARGE SCALE GENOMIC DNA]</scope>
    <source>
        <strain evidence="5 6">EO9</strain>
    </source>
</reference>
<evidence type="ECO:0000256" key="1">
    <source>
        <dbReference type="ARBA" id="ARBA00022723"/>
    </source>
</evidence>
<evidence type="ECO:0000256" key="4">
    <source>
        <dbReference type="PROSITE-ProRule" id="PRU00742"/>
    </source>
</evidence>
<proteinExistence type="inferred from homology"/>
<evidence type="ECO:0000313" key="5">
    <source>
        <dbReference type="EMBL" id="RJG55894.1"/>
    </source>
</evidence>
<protein>
    <submittedName>
        <fullName evidence="5">Arginase family protein</fullName>
    </submittedName>
</protein>
<dbReference type="RefSeq" id="WP_119744999.1">
    <property type="nucleotide sequence ID" value="NZ_QVRA01000005.1"/>
</dbReference>
<keyword evidence="1" id="KW-0479">Metal-binding</keyword>
<comment type="similarity">
    <text evidence="4">Belongs to the arginase family.</text>
</comment>
<dbReference type="Gene3D" id="3.40.800.10">
    <property type="entry name" value="Ureohydrolase domain"/>
    <property type="match status" value="1"/>
</dbReference>
<evidence type="ECO:0000256" key="2">
    <source>
        <dbReference type="ARBA" id="ARBA00022801"/>
    </source>
</evidence>
<organism evidence="5 6">
    <name type="scientific">Sphingobium terrigena</name>
    <dbReference type="NCBI Taxonomy" id="2304063"/>
    <lineage>
        <taxon>Bacteria</taxon>
        <taxon>Pseudomonadati</taxon>
        <taxon>Pseudomonadota</taxon>
        <taxon>Alphaproteobacteria</taxon>
        <taxon>Sphingomonadales</taxon>
        <taxon>Sphingomonadaceae</taxon>
        <taxon>Sphingobium</taxon>
    </lineage>
</organism>
<dbReference type="CDD" id="cd09999">
    <property type="entry name" value="Arginase-like_1"/>
    <property type="match status" value="1"/>
</dbReference>
<dbReference type="SUPFAM" id="SSF52768">
    <property type="entry name" value="Arginase/deacetylase"/>
    <property type="match status" value="1"/>
</dbReference>
<dbReference type="InterPro" id="IPR006035">
    <property type="entry name" value="Ureohydrolase"/>
</dbReference>
<sequence>MDVMIYAANAGDRNERGMLGALSLGAEIAHRLDAEARTIGSPVAIVEGGWVDQLKAATPTLRLLARRVAEQLGDSGSFILTMGRCAAGIATLPPVASRYPDAAIVWFDAHGDCNVPTEDGAMRYLGGMVISGAAGEWDTGFGHGVDLANVILVGARDLDPPELERIDAGQIGLVPVGPDLGRRLARAIRGRRVYVHLDCDVLDAGLLATEYQSPNGLSYADLREAFEILAEHDVLGLEIAEYEASWPDGRPNPPDRLIDAISPVAEAIRSRWNS</sequence>
<dbReference type="AlphaFoldDB" id="A0A418YUQ5"/>
<dbReference type="Pfam" id="PF00491">
    <property type="entry name" value="Arginase"/>
    <property type="match status" value="1"/>
</dbReference>
<dbReference type="InterPro" id="IPR023696">
    <property type="entry name" value="Ureohydrolase_dom_sf"/>
</dbReference>
<keyword evidence="2" id="KW-0378">Hydrolase</keyword>
<dbReference type="GO" id="GO:0005737">
    <property type="term" value="C:cytoplasm"/>
    <property type="evidence" value="ECO:0007669"/>
    <property type="project" value="TreeGrafter"/>
</dbReference>
<dbReference type="GO" id="GO:0030145">
    <property type="term" value="F:manganese ion binding"/>
    <property type="evidence" value="ECO:0007669"/>
    <property type="project" value="TreeGrafter"/>
</dbReference>
<name>A0A418YUQ5_9SPHN</name>
<dbReference type="GO" id="GO:0004053">
    <property type="term" value="F:arginase activity"/>
    <property type="evidence" value="ECO:0007669"/>
    <property type="project" value="TreeGrafter"/>
</dbReference>
<keyword evidence="3" id="KW-0464">Manganese</keyword>
<dbReference type="Proteomes" id="UP000283469">
    <property type="component" value="Unassembled WGS sequence"/>
</dbReference>